<name>A0A1H2QJA0_9BACI</name>
<dbReference type="Proteomes" id="UP000199488">
    <property type="component" value="Unassembled WGS sequence"/>
</dbReference>
<organism evidence="1 2">
    <name type="scientific">Marinococcus luteus</name>
    <dbReference type="NCBI Taxonomy" id="1122204"/>
    <lineage>
        <taxon>Bacteria</taxon>
        <taxon>Bacillati</taxon>
        <taxon>Bacillota</taxon>
        <taxon>Bacilli</taxon>
        <taxon>Bacillales</taxon>
        <taxon>Bacillaceae</taxon>
        <taxon>Marinococcus</taxon>
    </lineage>
</organism>
<reference evidence="1 2" key="1">
    <citation type="submission" date="2016-10" db="EMBL/GenBank/DDBJ databases">
        <authorList>
            <person name="de Groot N.N."/>
        </authorList>
    </citation>
    <scope>NUCLEOTIDE SEQUENCE [LARGE SCALE GENOMIC DNA]</scope>
    <source>
        <strain evidence="1 2">DSM 23126</strain>
    </source>
</reference>
<protein>
    <submittedName>
        <fullName evidence="1">Uncharacterized protein</fullName>
    </submittedName>
</protein>
<keyword evidence="2" id="KW-1185">Reference proteome</keyword>
<evidence type="ECO:0000313" key="1">
    <source>
        <dbReference type="EMBL" id="SDW07242.1"/>
    </source>
</evidence>
<dbReference type="SUPFAM" id="SSF46785">
    <property type="entry name" value="Winged helix' DNA-binding domain"/>
    <property type="match status" value="1"/>
</dbReference>
<gene>
    <name evidence="1" type="ORF">SAMN05421781_0346</name>
</gene>
<dbReference type="EMBL" id="FNNC01000001">
    <property type="protein sequence ID" value="SDW07242.1"/>
    <property type="molecule type" value="Genomic_DNA"/>
</dbReference>
<evidence type="ECO:0000313" key="2">
    <source>
        <dbReference type="Proteomes" id="UP000199488"/>
    </source>
</evidence>
<dbReference type="InterPro" id="IPR036390">
    <property type="entry name" value="WH_DNA-bd_sf"/>
</dbReference>
<dbReference type="AlphaFoldDB" id="A0A1H2QJA0"/>
<accession>A0A1H2QJA0</accession>
<proteinExistence type="predicted"/>
<dbReference type="RefSeq" id="WP_091610462.1">
    <property type="nucleotide sequence ID" value="NZ_FNNC01000001.1"/>
</dbReference>
<sequence>MSLMNESVQENEALDQTIIQTIGYREALIHYELYRRYQQAIERDEMFSNNWFQCSTAWLRERTNYSDKEIKTALRKLRRKKWIQRVGLKGQVDPLYLWFDDSLQSILATVPIKSKNIYYLLLEEYRHLNSFHNYIIHGWFEYSIKRLSDETDMFYFEIRPYLKKLKKHQLIEQKKIGQVNYFRLTKKR</sequence>